<dbReference type="Pfam" id="PF04012">
    <property type="entry name" value="PspA_IM30"/>
    <property type="match status" value="1"/>
</dbReference>
<keyword evidence="4" id="KW-1185">Reference proteome</keyword>
<proteinExistence type="inferred from homology"/>
<evidence type="ECO:0000313" key="4">
    <source>
        <dbReference type="Proteomes" id="UP000199305"/>
    </source>
</evidence>
<protein>
    <submittedName>
        <fullName evidence="3">Phage shock protein A (PspA) family protein</fullName>
    </submittedName>
</protein>
<dbReference type="AlphaFoldDB" id="A0A1G9C1Y9"/>
<dbReference type="EMBL" id="FNFH01000004">
    <property type="protein sequence ID" value="SDK45707.1"/>
    <property type="molecule type" value="Genomic_DNA"/>
</dbReference>
<organism evidence="3 4">
    <name type="scientific">Microbulbifer yueqingensis</name>
    <dbReference type="NCBI Taxonomy" id="658219"/>
    <lineage>
        <taxon>Bacteria</taxon>
        <taxon>Pseudomonadati</taxon>
        <taxon>Pseudomonadota</taxon>
        <taxon>Gammaproteobacteria</taxon>
        <taxon>Cellvibrionales</taxon>
        <taxon>Microbulbiferaceae</taxon>
        <taxon>Microbulbifer</taxon>
    </lineage>
</organism>
<dbReference type="PANTHER" id="PTHR31088:SF6">
    <property type="entry name" value="PHAGE SHOCK PROTEIN A"/>
    <property type="match status" value="1"/>
</dbReference>
<dbReference type="GO" id="GO:0005829">
    <property type="term" value="C:cytosol"/>
    <property type="evidence" value="ECO:0007669"/>
    <property type="project" value="TreeGrafter"/>
</dbReference>
<comment type="similarity">
    <text evidence="1">Belongs to the PspA/Vipp/IM30 family.</text>
</comment>
<reference evidence="4" key="1">
    <citation type="submission" date="2016-10" db="EMBL/GenBank/DDBJ databases">
        <authorList>
            <person name="Varghese N."/>
            <person name="Submissions S."/>
        </authorList>
    </citation>
    <scope>NUCLEOTIDE SEQUENCE [LARGE SCALE GENOMIC DNA]</scope>
    <source>
        <strain evidence="4">CGMCC 1.10658</strain>
    </source>
</reference>
<dbReference type="OrthoDB" id="6649369at2"/>
<dbReference type="STRING" id="658219.SAMN05216212_2450"/>
<dbReference type="InterPro" id="IPR007157">
    <property type="entry name" value="PspA_VIPP1"/>
</dbReference>
<dbReference type="PANTHER" id="PTHR31088">
    <property type="entry name" value="MEMBRANE-ASSOCIATED PROTEIN VIPP1, CHLOROPLASTIC"/>
    <property type="match status" value="1"/>
</dbReference>
<accession>A0A1G9C1Y9</accession>
<gene>
    <name evidence="3" type="ORF">SAMN05216212_2450</name>
</gene>
<name>A0A1G9C1Y9_9GAMM</name>
<dbReference type="GO" id="GO:0009271">
    <property type="term" value="P:phage shock"/>
    <property type="evidence" value="ECO:0007669"/>
    <property type="project" value="TreeGrafter"/>
</dbReference>
<dbReference type="Proteomes" id="UP000199305">
    <property type="component" value="Unassembled WGS sequence"/>
</dbReference>
<evidence type="ECO:0000256" key="1">
    <source>
        <dbReference type="ARBA" id="ARBA00043985"/>
    </source>
</evidence>
<feature type="region of interest" description="Disordered" evidence="2">
    <location>
        <begin position="146"/>
        <end position="172"/>
    </location>
</feature>
<sequence length="222" mass="24236">MREGLVKRVSRIISASTNALLDSIESATPELIMEQAVREIDDAIGDVRDQLGKAEAARYLSAKTLNDENRRHTALAEQIEIAVQEGRDDLAEAAIAKQMDIEAQLPVLEKAIAETDQEIGELNAYISALQGKKREMREQLREYARATEHATNGPAGEQQGGSRATAEKVEQATGAFNRILEKAGVPTSESGADASKLAELEELARSNRVKERLAKIKSRTEA</sequence>
<evidence type="ECO:0000256" key="2">
    <source>
        <dbReference type="SAM" id="MobiDB-lite"/>
    </source>
</evidence>
<evidence type="ECO:0000313" key="3">
    <source>
        <dbReference type="EMBL" id="SDK45707.1"/>
    </source>
</evidence>
<dbReference type="RefSeq" id="WP_091514307.1">
    <property type="nucleotide sequence ID" value="NZ_FNFH01000004.1"/>
</dbReference>